<feature type="compositionally biased region" description="Basic and acidic residues" evidence="1">
    <location>
        <begin position="134"/>
        <end position="186"/>
    </location>
</feature>
<dbReference type="SUPFAM" id="SSF50249">
    <property type="entry name" value="Nucleic acid-binding proteins"/>
    <property type="match status" value="1"/>
</dbReference>
<dbReference type="Pfam" id="PF00313">
    <property type="entry name" value="CSD"/>
    <property type="match status" value="1"/>
</dbReference>
<evidence type="ECO:0000256" key="1">
    <source>
        <dbReference type="SAM" id="MobiDB-lite"/>
    </source>
</evidence>
<dbReference type="GO" id="GO:0003676">
    <property type="term" value="F:nucleic acid binding"/>
    <property type="evidence" value="ECO:0007669"/>
    <property type="project" value="InterPro"/>
</dbReference>
<organism evidence="3">
    <name type="scientific">Prymnesium polylepis</name>
    <dbReference type="NCBI Taxonomy" id="72548"/>
    <lineage>
        <taxon>Eukaryota</taxon>
        <taxon>Haptista</taxon>
        <taxon>Haptophyta</taxon>
        <taxon>Prymnesiophyceae</taxon>
        <taxon>Prymnesiales</taxon>
        <taxon>Prymnesiaceae</taxon>
        <taxon>Prymnesium</taxon>
    </lineage>
</organism>
<dbReference type="AlphaFoldDB" id="A0A7S4HWJ0"/>
<dbReference type="Gene3D" id="2.40.50.140">
    <property type="entry name" value="Nucleic acid-binding proteins"/>
    <property type="match status" value="1"/>
</dbReference>
<evidence type="ECO:0000259" key="2">
    <source>
        <dbReference type="PROSITE" id="PS51857"/>
    </source>
</evidence>
<feature type="compositionally biased region" description="Basic and acidic residues" evidence="1">
    <location>
        <begin position="97"/>
        <end position="121"/>
    </location>
</feature>
<sequence>MATTEAEVSMTAVVKWFDRKKGFGFATPEGGSSEGGDDIFVHQRNIVADGKSPVLDEGDTIYYTLGEHNGRPTAMNIKLPVGHEPSFEKRRRRGRNAKKEMDAEADKEQADVNEKAEEKAANGDTATDAPAEDGEAKSKEPRLGPDGKPWRKDTRTRTRRNDKGAKAEGQRDGEASARRGQKKADTKQAAAETAES</sequence>
<proteinExistence type="predicted"/>
<evidence type="ECO:0000313" key="3">
    <source>
        <dbReference type="EMBL" id="CAE2211567.1"/>
    </source>
</evidence>
<gene>
    <name evidence="3" type="ORF">CPOL0286_LOCUS6778</name>
</gene>
<dbReference type="SMART" id="SM00357">
    <property type="entry name" value="CSP"/>
    <property type="match status" value="1"/>
</dbReference>
<feature type="domain" description="CSD" evidence="2">
    <location>
        <begin position="9"/>
        <end position="79"/>
    </location>
</feature>
<dbReference type="CDD" id="cd04458">
    <property type="entry name" value="CSP_CDS"/>
    <property type="match status" value="1"/>
</dbReference>
<reference evidence="3" key="1">
    <citation type="submission" date="2021-01" db="EMBL/GenBank/DDBJ databases">
        <authorList>
            <person name="Corre E."/>
            <person name="Pelletier E."/>
            <person name="Niang G."/>
            <person name="Scheremetjew M."/>
            <person name="Finn R."/>
            <person name="Kale V."/>
            <person name="Holt S."/>
            <person name="Cochrane G."/>
            <person name="Meng A."/>
            <person name="Brown T."/>
            <person name="Cohen L."/>
        </authorList>
    </citation>
    <scope>NUCLEOTIDE SEQUENCE</scope>
    <source>
        <strain evidence="3">UIO037</strain>
    </source>
</reference>
<dbReference type="PANTHER" id="PTHR46565">
    <property type="entry name" value="COLD SHOCK DOMAIN PROTEIN 2"/>
    <property type="match status" value="1"/>
</dbReference>
<name>A0A7S4HWJ0_9EUKA</name>
<dbReference type="InterPro" id="IPR002059">
    <property type="entry name" value="CSP_DNA-bd"/>
</dbReference>
<dbReference type="InterPro" id="IPR011129">
    <property type="entry name" value="CSD"/>
</dbReference>
<accession>A0A7S4HWJ0</accession>
<dbReference type="InterPro" id="IPR012340">
    <property type="entry name" value="NA-bd_OB-fold"/>
</dbReference>
<protein>
    <recommendedName>
        <fullName evidence="2">CSD domain-containing protein</fullName>
    </recommendedName>
</protein>
<dbReference type="EMBL" id="HBKO01014990">
    <property type="protein sequence ID" value="CAE2211567.1"/>
    <property type="molecule type" value="Transcribed_RNA"/>
</dbReference>
<feature type="region of interest" description="Disordered" evidence="1">
    <location>
        <begin position="67"/>
        <end position="196"/>
    </location>
</feature>
<dbReference type="PANTHER" id="PTHR46565:SF20">
    <property type="entry name" value="COLD SHOCK DOMAIN-CONTAINING PROTEIN 4"/>
    <property type="match status" value="1"/>
</dbReference>
<dbReference type="PROSITE" id="PS51857">
    <property type="entry name" value="CSD_2"/>
    <property type="match status" value="1"/>
</dbReference>